<dbReference type="InterPro" id="IPR051821">
    <property type="entry name" value="Asp/Asn_beta-hydroxylase"/>
</dbReference>
<evidence type="ECO:0000313" key="5">
    <source>
        <dbReference type="EMBL" id="MFC5509888.1"/>
    </source>
</evidence>
<dbReference type="PANTHER" id="PTHR46332:SF5">
    <property type="entry name" value="ASPARTATE BETA-HYDROXYLASE DOMAIN CONTAINING 2"/>
    <property type="match status" value="1"/>
</dbReference>
<dbReference type="SUPFAM" id="SSF51197">
    <property type="entry name" value="Clavaminate synthase-like"/>
    <property type="match status" value="1"/>
</dbReference>
<dbReference type="Proteomes" id="UP001596031">
    <property type="component" value="Unassembled WGS sequence"/>
</dbReference>
<proteinExistence type="inferred from homology"/>
<dbReference type="Gene3D" id="1.25.40.10">
    <property type="entry name" value="Tetratricopeptide repeat domain"/>
    <property type="match status" value="1"/>
</dbReference>
<comment type="similarity">
    <text evidence="1">Belongs to the aspartyl/asparaginyl beta-hydroxylase family.</text>
</comment>
<dbReference type="SUPFAM" id="SSF48452">
    <property type="entry name" value="TPR-like"/>
    <property type="match status" value="1"/>
</dbReference>
<accession>A0ABW0PD75</accession>
<evidence type="ECO:0000313" key="6">
    <source>
        <dbReference type="Proteomes" id="UP001596031"/>
    </source>
</evidence>
<comment type="caution">
    <text evidence="5">The sequence shown here is derived from an EMBL/GenBank/DDBJ whole genome shotgun (WGS) entry which is preliminary data.</text>
</comment>
<sequence>MNARSAPVTDATVRAALARAHQHLADKNVLSAELELRALVEAAPDCAEAWLLLSELAAGRGDGARARGCVDAAARHAPGVAAVALQRAQLQLAGGEQLDAVDTLAALLARQPKQYVGWLLLGQAFDSAGRHELALRAWSQGLRLGQAAGQLTGMASTPPAFRPVIQHIIAQVNAQLYAPVIAGFERMRAQFGAAEMARLEHALAVYLGARQDAPASVHQKPKFLYFPGLPQGPYHDPFLHPWTARLVGSFDAIRAEALAVLEADAGIEQFLQFAPGQSRDGYLGGAGSKPSWDAFFFFRHGRRYAENHARCPVTSGLLDSIELCEVAGQAPEVCFSVLQPGTDIMPHHGATNTRLVMHLPLLVPPGCALNVRGGGEHAWREGAPMMFDDTFEHEAWNRSDQPRVILLMDCWNPHLTPAERIATRHVVELISTAENFTPADLEQAAHALRG</sequence>
<reference evidence="6" key="1">
    <citation type="journal article" date="2019" name="Int. J. Syst. Evol. Microbiol.">
        <title>The Global Catalogue of Microorganisms (GCM) 10K type strain sequencing project: providing services to taxonomists for standard genome sequencing and annotation.</title>
        <authorList>
            <consortium name="The Broad Institute Genomics Platform"/>
            <consortium name="The Broad Institute Genome Sequencing Center for Infectious Disease"/>
            <person name="Wu L."/>
            <person name="Ma J."/>
        </authorList>
    </citation>
    <scope>NUCLEOTIDE SEQUENCE [LARGE SCALE GENOMIC DNA]</scope>
    <source>
        <strain evidence="6">CCUG 38813</strain>
    </source>
</reference>
<dbReference type="EMBL" id="JBHSMS010000006">
    <property type="protein sequence ID" value="MFC5509888.1"/>
    <property type="molecule type" value="Genomic_DNA"/>
</dbReference>
<feature type="domain" description="Aspartyl/asparaginy/proline hydroxylase" evidence="4">
    <location>
        <begin position="250"/>
        <end position="413"/>
    </location>
</feature>
<protein>
    <submittedName>
        <fullName evidence="5">Aspartyl/asparaginyl beta-hydroxylase domain-containing protein</fullName>
    </submittedName>
</protein>
<name>A0ABW0PD75_9BURK</name>
<dbReference type="InterPro" id="IPR011990">
    <property type="entry name" value="TPR-like_helical_dom_sf"/>
</dbReference>
<dbReference type="Pfam" id="PF05118">
    <property type="entry name" value="Asp_Arg_Hydrox"/>
    <property type="match status" value="1"/>
</dbReference>
<keyword evidence="6" id="KW-1185">Reference proteome</keyword>
<keyword evidence="2" id="KW-0223">Dioxygenase</keyword>
<gene>
    <name evidence="5" type="ORF">ACFPOU_01960</name>
</gene>
<dbReference type="RefSeq" id="WP_379716383.1">
    <property type="nucleotide sequence ID" value="NZ_JBHSMS010000006.1"/>
</dbReference>
<evidence type="ECO:0000256" key="3">
    <source>
        <dbReference type="ARBA" id="ARBA00023002"/>
    </source>
</evidence>
<evidence type="ECO:0000256" key="2">
    <source>
        <dbReference type="ARBA" id="ARBA00022964"/>
    </source>
</evidence>
<evidence type="ECO:0000256" key="1">
    <source>
        <dbReference type="ARBA" id="ARBA00007730"/>
    </source>
</evidence>
<dbReference type="PANTHER" id="PTHR46332">
    <property type="entry name" value="ASPARTATE BETA-HYDROXYLASE DOMAIN-CONTAINING PROTEIN 2"/>
    <property type="match status" value="1"/>
</dbReference>
<dbReference type="Gene3D" id="2.60.120.330">
    <property type="entry name" value="B-lactam Antibiotic, Isopenicillin N Synthase, Chain"/>
    <property type="match status" value="1"/>
</dbReference>
<keyword evidence="3" id="KW-0560">Oxidoreductase</keyword>
<organism evidence="5 6">
    <name type="scientific">Massilia jejuensis</name>
    <dbReference type="NCBI Taxonomy" id="648894"/>
    <lineage>
        <taxon>Bacteria</taxon>
        <taxon>Pseudomonadati</taxon>
        <taxon>Pseudomonadota</taxon>
        <taxon>Betaproteobacteria</taxon>
        <taxon>Burkholderiales</taxon>
        <taxon>Oxalobacteraceae</taxon>
        <taxon>Telluria group</taxon>
        <taxon>Massilia</taxon>
    </lineage>
</organism>
<dbReference type="InterPro" id="IPR007803">
    <property type="entry name" value="Asp/Arg/Pro-Hydrxlase"/>
</dbReference>
<dbReference type="InterPro" id="IPR027443">
    <property type="entry name" value="IPNS-like_sf"/>
</dbReference>
<evidence type="ECO:0000259" key="4">
    <source>
        <dbReference type="Pfam" id="PF05118"/>
    </source>
</evidence>